<evidence type="ECO:0000256" key="5">
    <source>
        <dbReference type="ARBA" id="ARBA00023052"/>
    </source>
</evidence>
<dbReference type="Pfam" id="PF00456">
    <property type="entry name" value="Transketolase_N"/>
    <property type="match status" value="1"/>
</dbReference>
<dbReference type="InterPro" id="IPR055152">
    <property type="entry name" value="Transketolase-like_C_2"/>
</dbReference>
<dbReference type="InterPro" id="IPR041621">
    <property type="entry name" value="PDH_E1_M"/>
</dbReference>
<dbReference type="InterPro" id="IPR029061">
    <property type="entry name" value="THDP-binding"/>
</dbReference>
<name>A0A2A9E1X5_9MICO</name>
<dbReference type="NCBIfam" id="TIGR00759">
    <property type="entry name" value="aceE"/>
    <property type="match status" value="1"/>
</dbReference>
<dbReference type="GO" id="GO:0004739">
    <property type="term" value="F:pyruvate dehydrogenase (acetyl-transferring) activity"/>
    <property type="evidence" value="ECO:0007669"/>
    <property type="project" value="UniProtKB-EC"/>
</dbReference>
<sequence>MGQTAPQCSGDDVRLQVATHDESRPLINGLLSQVPDIDPAETGEWVDSLDGLIDDRGGPRARYVLLNLLKRARERNVAIPTSITTPYVNTIGVHEEPYFPGDEIMERRYRSWNRWNAAVMVTRAQRPEIGVGGHISSYASVATLYEVGLNHFFRGKDHPGGGDQIYFQGHASPGVYSRAFLEGRLTAEQLDGFRQEHSHDGGGLPSYPHPRQMPDFWEFPTVSMGLGPAGAIYQAWTNRYLHNRGIKDTSQQNVWAFLGDGEMDEPESRGMLQLAAQQQLDNLTFVVNCNLQRLDGPVRGNGKIVQELEAFFRGAGWNVIKVIWGREWDTLLNADKDRALVNLMNTTPDGDFQTYKANDGAFVREHFFGRDPRTKQLVEKMTDDEIWALKRGGHDYRKIYAAYASATEHTGQPTVILAHTIKGYGLGSGFAGRNSTHQMKKLKADDLKSLRDTLHIPITDEELEADPYAPPYYHPGMDAPEIQYMLDRRRRLGGFVPERRANPAPVTLPGDKTYEILKKGSGQQEVATTMAFVRLLKDLIKDKEFGKRVVPIIPDEARTFGLDAIFPTAKIFNTLGQNYLAVDRELMLSYKESESGQIMHTGINEAGSAAAFQAVGTSYATQGEVMVPFYIFYSMFGFQRTGDQFWAAGDQLTRGFIIGATAGRTTLTGEGLQHADGHSPILAATNTAIVQYDAAYGYEIRHIVRDGIQRMYGENESRDQNVMYYLTVYNEPMTQPAEPEDVDIDGILRGIHKVATAEGEGPRAQILASGVGVPWALEAKELLAKDWGVQADVWSVTSWNELRRDGLQVEQHNFLHPEEPAREAYLTTKLAGAQGPFVATSDFDHLVPDQIRQWVPGDYAVLGADGFGFSDTRAAARRYFKIDGPSVATRVLQQLARRGEVAADAPARAIEKYRLHDVKAGTSGNAGGDS</sequence>
<comment type="cofactor">
    <cofactor evidence="9">
        <name>Mg(2+)</name>
        <dbReference type="ChEBI" id="CHEBI:18420"/>
    </cofactor>
</comment>
<dbReference type="PANTHER" id="PTHR43825">
    <property type="entry name" value="PYRUVATE DEHYDROGENASE E1 COMPONENT"/>
    <property type="match status" value="1"/>
</dbReference>
<accession>A0A2A9E1X5</accession>
<evidence type="ECO:0000256" key="1">
    <source>
        <dbReference type="ARBA" id="ARBA00001964"/>
    </source>
</evidence>
<dbReference type="InterPro" id="IPR009014">
    <property type="entry name" value="Transketo_C/PFOR_II"/>
</dbReference>
<proteinExistence type="predicted"/>
<evidence type="ECO:0000256" key="8">
    <source>
        <dbReference type="PIRNR" id="PIRNR000156"/>
    </source>
</evidence>
<keyword evidence="5 8" id="KW-0786">Thiamine pyrophosphate</keyword>
<feature type="binding site" evidence="9">
    <location>
        <position position="290"/>
    </location>
    <ligand>
        <name>Mg(2+)</name>
        <dbReference type="ChEBI" id="CHEBI:18420"/>
    </ligand>
</feature>
<dbReference type="AlphaFoldDB" id="A0A2A9E1X5"/>
<organism evidence="13 14">
    <name type="scientific">Sanguibacter antarcticus</name>
    <dbReference type="NCBI Taxonomy" id="372484"/>
    <lineage>
        <taxon>Bacteria</taxon>
        <taxon>Bacillati</taxon>
        <taxon>Actinomycetota</taxon>
        <taxon>Actinomycetes</taxon>
        <taxon>Micrococcales</taxon>
        <taxon>Sanguibacteraceae</taxon>
        <taxon>Sanguibacter</taxon>
    </lineage>
</organism>
<evidence type="ECO:0000259" key="10">
    <source>
        <dbReference type="Pfam" id="PF00456"/>
    </source>
</evidence>
<evidence type="ECO:0000256" key="9">
    <source>
        <dbReference type="PIRSR" id="PIRSR000156-1"/>
    </source>
</evidence>
<dbReference type="InterPro" id="IPR005474">
    <property type="entry name" value="Transketolase_N"/>
</dbReference>
<dbReference type="Proteomes" id="UP000225548">
    <property type="component" value="Unassembled WGS sequence"/>
</dbReference>
<dbReference type="InterPro" id="IPR004660">
    <property type="entry name" value="PDH_E1"/>
</dbReference>
<dbReference type="EMBL" id="PDJG01000001">
    <property type="protein sequence ID" value="PFG32843.1"/>
    <property type="molecule type" value="Genomic_DNA"/>
</dbReference>
<keyword evidence="9" id="KW-0479">Metal-binding</keyword>
<evidence type="ECO:0000256" key="6">
    <source>
        <dbReference type="ARBA" id="ARBA00023317"/>
    </source>
</evidence>
<dbReference type="GO" id="GO:0000287">
    <property type="term" value="F:magnesium ion binding"/>
    <property type="evidence" value="ECO:0007669"/>
    <property type="project" value="UniProtKB-ARBA"/>
</dbReference>
<evidence type="ECO:0000313" key="13">
    <source>
        <dbReference type="EMBL" id="PFG32843.1"/>
    </source>
</evidence>
<reference evidence="13 14" key="1">
    <citation type="submission" date="2017-10" db="EMBL/GenBank/DDBJ databases">
        <title>Sequencing the genomes of 1000 actinobacteria strains.</title>
        <authorList>
            <person name="Klenk H.-P."/>
        </authorList>
    </citation>
    <scope>NUCLEOTIDE SEQUENCE [LARGE SCALE GENOMIC DNA]</scope>
    <source>
        <strain evidence="13 14">DSM 18966</strain>
    </source>
</reference>
<keyword evidence="6 8" id="KW-0670">Pyruvate</keyword>
<dbReference type="EC" id="1.2.4.1" evidence="2 8"/>
<gene>
    <name evidence="13" type="ORF">ATL42_0693</name>
</gene>
<feature type="domain" description="Transketolase-like C-terminal" evidence="12">
    <location>
        <begin position="750"/>
        <end position="883"/>
    </location>
</feature>
<evidence type="ECO:0000256" key="4">
    <source>
        <dbReference type="ARBA" id="ARBA00023002"/>
    </source>
</evidence>
<evidence type="ECO:0000256" key="7">
    <source>
        <dbReference type="ARBA" id="ARBA00051231"/>
    </source>
</evidence>
<evidence type="ECO:0000313" key="14">
    <source>
        <dbReference type="Proteomes" id="UP000225548"/>
    </source>
</evidence>
<feature type="binding site" evidence="9">
    <location>
        <position position="292"/>
    </location>
    <ligand>
        <name>Mg(2+)</name>
        <dbReference type="ChEBI" id="CHEBI:18420"/>
    </ligand>
</feature>
<comment type="cofactor">
    <cofactor evidence="1 8">
        <name>thiamine diphosphate</name>
        <dbReference type="ChEBI" id="CHEBI:58937"/>
    </cofactor>
</comment>
<keyword evidence="4 8" id="KW-0560">Oxidoreductase</keyword>
<dbReference type="SUPFAM" id="SSF52922">
    <property type="entry name" value="TK C-terminal domain-like"/>
    <property type="match status" value="1"/>
</dbReference>
<evidence type="ECO:0000259" key="12">
    <source>
        <dbReference type="Pfam" id="PF22613"/>
    </source>
</evidence>
<comment type="catalytic activity">
    <reaction evidence="7 8">
        <text>N(6)-[(R)-lipoyl]-L-lysyl-[protein] + pyruvate + H(+) = N(6)-[(R)-S(8)-acetyldihydrolipoyl]-L-lysyl-[protein] + CO2</text>
        <dbReference type="Rhea" id="RHEA:19189"/>
        <dbReference type="Rhea" id="RHEA-COMP:10474"/>
        <dbReference type="Rhea" id="RHEA-COMP:10478"/>
        <dbReference type="ChEBI" id="CHEBI:15361"/>
        <dbReference type="ChEBI" id="CHEBI:15378"/>
        <dbReference type="ChEBI" id="CHEBI:16526"/>
        <dbReference type="ChEBI" id="CHEBI:83099"/>
        <dbReference type="ChEBI" id="CHEBI:83111"/>
        <dbReference type="EC" id="1.2.4.1"/>
    </reaction>
</comment>
<feature type="binding site" evidence="9">
    <location>
        <position position="260"/>
    </location>
    <ligand>
        <name>Mg(2+)</name>
        <dbReference type="ChEBI" id="CHEBI:18420"/>
    </ligand>
</feature>
<comment type="function">
    <text evidence="8">Component of the pyruvate dehydrogenase (PDH) complex, that catalyzes the overall conversion of pyruvate to acetyl-CoA and CO(2).</text>
</comment>
<dbReference type="SUPFAM" id="SSF52518">
    <property type="entry name" value="Thiamin diphosphate-binding fold (THDP-binding)"/>
    <property type="match status" value="2"/>
</dbReference>
<comment type="caution">
    <text evidence="13">The sequence shown here is derived from an EMBL/GenBank/DDBJ whole genome shotgun (WGS) entry which is preliminary data.</text>
</comment>
<keyword evidence="9" id="KW-0460">Magnesium</keyword>
<dbReference type="Pfam" id="PF17831">
    <property type="entry name" value="PDH_E1_M"/>
    <property type="match status" value="1"/>
</dbReference>
<dbReference type="Pfam" id="PF22613">
    <property type="entry name" value="Transketolase_C_1"/>
    <property type="match status" value="1"/>
</dbReference>
<keyword evidence="14" id="KW-1185">Reference proteome</keyword>
<protein>
    <recommendedName>
        <fullName evidence="3 8">Pyruvate dehydrogenase E1 component</fullName>
        <ecNumber evidence="2 8">1.2.4.1</ecNumber>
    </recommendedName>
</protein>
<dbReference type="PIRSF" id="PIRSF000156">
    <property type="entry name" value="Pyruvate_dh_E1"/>
    <property type="match status" value="1"/>
</dbReference>
<dbReference type="InterPro" id="IPR051157">
    <property type="entry name" value="PDH/Transketolase"/>
</dbReference>
<dbReference type="PANTHER" id="PTHR43825:SF3">
    <property type="entry name" value="PYRUVATE DEHYDROGENASE E1 COMPONENT"/>
    <property type="match status" value="1"/>
</dbReference>
<feature type="domain" description="Pyruvate dehydrogenase E1 component middle" evidence="11">
    <location>
        <begin position="511"/>
        <end position="734"/>
    </location>
</feature>
<dbReference type="Gene3D" id="3.40.50.920">
    <property type="match status" value="1"/>
</dbReference>
<dbReference type="FunFam" id="3.40.50.970:FF:000011">
    <property type="entry name" value="Pyruvate dehydrogenase E1 component"/>
    <property type="match status" value="1"/>
</dbReference>
<feature type="domain" description="Transketolase N-terminal" evidence="10">
    <location>
        <begin position="166"/>
        <end position="332"/>
    </location>
</feature>
<dbReference type="Gene3D" id="3.40.50.970">
    <property type="match status" value="2"/>
</dbReference>
<evidence type="ECO:0000256" key="2">
    <source>
        <dbReference type="ARBA" id="ARBA00012281"/>
    </source>
</evidence>
<dbReference type="CDD" id="cd02017">
    <property type="entry name" value="TPP_E1_EcPDC_like"/>
    <property type="match status" value="1"/>
</dbReference>
<dbReference type="InterPro" id="IPR035807">
    <property type="entry name" value="PDC_E1_N"/>
</dbReference>
<evidence type="ECO:0000256" key="3">
    <source>
        <dbReference type="ARBA" id="ARBA00017172"/>
    </source>
</evidence>
<evidence type="ECO:0000259" key="11">
    <source>
        <dbReference type="Pfam" id="PF17831"/>
    </source>
</evidence>